<dbReference type="EMBL" id="CP036276">
    <property type="protein sequence ID" value="QDU43183.1"/>
    <property type="molecule type" value="Genomic_DNA"/>
</dbReference>
<protein>
    <submittedName>
        <fullName evidence="3">Sialidase</fullName>
        <ecNumber evidence="3">3.2.1.18</ecNumber>
    </submittedName>
</protein>
<feature type="signal peptide" evidence="1">
    <location>
        <begin position="1"/>
        <end position="20"/>
    </location>
</feature>
<dbReference type="KEGG" id="sdyn:Mal52_16550"/>
<dbReference type="Pfam" id="PF13088">
    <property type="entry name" value="BNR_2"/>
    <property type="match status" value="1"/>
</dbReference>
<evidence type="ECO:0000259" key="2">
    <source>
        <dbReference type="Pfam" id="PF13088"/>
    </source>
</evidence>
<dbReference type="PANTHER" id="PTHR43752:SF2">
    <property type="entry name" value="BNR_ASP-BOX REPEAT FAMILY PROTEIN"/>
    <property type="match status" value="1"/>
</dbReference>
<dbReference type="AlphaFoldDB" id="A0A517ZL76"/>
<dbReference type="EC" id="3.2.1.18" evidence="3"/>
<accession>A0A517ZL76</accession>
<dbReference type="Gene3D" id="2.120.10.10">
    <property type="match status" value="1"/>
</dbReference>
<feature type="domain" description="Sialidase" evidence="2">
    <location>
        <begin position="68"/>
        <end position="341"/>
    </location>
</feature>
<keyword evidence="3" id="KW-0326">Glycosidase</keyword>
<dbReference type="InterPro" id="IPR011040">
    <property type="entry name" value="Sialidase"/>
</dbReference>
<reference evidence="3 4" key="1">
    <citation type="submission" date="2019-02" db="EMBL/GenBank/DDBJ databases">
        <title>Deep-cultivation of Planctomycetes and their phenomic and genomic characterization uncovers novel biology.</title>
        <authorList>
            <person name="Wiegand S."/>
            <person name="Jogler M."/>
            <person name="Boedeker C."/>
            <person name="Pinto D."/>
            <person name="Vollmers J."/>
            <person name="Rivas-Marin E."/>
            <person name="Kohn T."/>
            <person name="Peeters S.H."/>
            <person name="Heuer A."/>
            <person name="Rast P."/>
            <person name="Oberbeckmann S."/>
            <person name="Bunk B."/>
            <person name="Jeske O."/>
            <person name="Meyerdierks A."/>
            <person name="Storesund J.E."/>
            <person name="Kallscheuer N."/>
            <person name="Luecker S."/>
            <person name="Lage O.M."/>
            <person name="Pohl T."/>
            <person name="Merkel B.J."/>
            <person name="Hornburger P."/>
            <person name="Mueller R.-W."/>
            <person name="Bruemmer F."/>
            <person name="Labrenz M."/>
            <person name="Spormann A.M."/>
            <person name="Op den Camp H."/>
            <person name="Overmann J."/>
            <person name="Amann R."/>
            <person name="Jetten M.S.M."/>
            <person name="Mascher T."/>
            <person name="Medema M.H."/>
            <person name="Devos D.P."/>
            <person name="Kaster A.-K."/>
            <person name="Ovreas L."/>
            <person name="Rohde M."/>
            <person name="Galperin M.Y."/>
            <person name="Jogler C."/>
        </authorList>
    </citation>
    <scope>NUCLEOTIDE SEQUENCE [LARGE SCALE GENOMIC DNA]</scope>
    <source>
        <strain evidence="3 4">Mal52</strain>
    </source>
</reference>
<proteinExistence type="predicted"/>
<dbReference type="Proteomes" id="UP000319383">
    <property type="component" value="Chromosome"/>
</dbReference>
<keyword evidence="3" id="KW-0378">Hydrolase</keyword>
<sequence precursor="true">MKRSLFTVFTLLSLSTFVGADDPLGPAEEAQAKDARDVIHTIFQGQSPDKLVCDTTLRALPDGSWVMVMLGGGDKEPSPRNRIFLTRSLDQGRTWSEMQPIDFGVKKNDPNRALVPTELMVHGERCTLFFTTHDGRFGEARTWQAHSNDSCRTWSAMTPVPDPLHKASFIRNHIVTRDGRIMLPFQFYVGERFPHNPRNGVMISEDDGKTWSVHGWIRLTDNDKYRGWAENNIVELADGTISMLIRADNLGGVLYRADSHDGGKTWPDFATKTDIPNPGSKATLYPLGGDRVAILHNPHPKQRNPLSLWISDDGMQTWPYRRVLVDSPGRLNYPDGFVSPDKEFLHFAFDDNRHRAVYVGAKLPAAD</sequence>
<dbReference type="RefSeq" id="WP_145375309.1">
    <property type="nucleotide sequence ID" value="NZ_CP036276.1"/>
</dbReference>
<dbReference type="SUPFAM" id="SSF50939">
    <property type="entry name" value="Sialidases"/>
    <property type="match status" value="1"/>
</dbReference>
<keyword evidence="4" id="KW-1185">Reference proteome</keyword>
<organism evidence="3 4">
    <name type="scientific">Symmachiella dynata</name>
    <dbReference type="NCBI Taxonomy" id="2527995"/>
    <lineage>
        <taxon>Bacteria</taxon>
        <taxon>Pseudomonadati</taxon>
        <taxon>Planctomycetota</taxon>
        <taxon>Planctomycetia</taxon>
        <taxon>Planctomycetales</taxon>
        <taxon>Planctomycetaceae</taxon>
        <taxon>Symmachiella</taxon>
    </lineage>
</organism>
<evidence type="ECO:0000313" key="3">
    <source>
        <dbReference type="EMBL" id="QDU43183.1"/>
    </source>
</evidence>
<name>A0A517ZL76_9PLAN</name>
<keyword evidence="1" id="KW-0732">Signal</keyword>
<evidence type="ECO:0000256" key="1">
    <source>
        <dbReference type="SAM" id="SignalP"/>
    </source>
</evidence>
<gene>
    <name evidence="3" type="primary">nedA_1</name>
    <name evidence="3" type="ORF">Mal52_16550</name>
</gene>
<feature type="chain" id="PRO_5021836481" evidence="1">
    <location>
        <begin position="21"/>
        <end position="367"/>
    </location>
</feature>
<evidence type="ECO:0000313" key="4">
    <source>
        <dbReference type="Proteomes" id="UP000319383"/>
    </source>
</evidence>
<dbReference type="InterPro" id="IPR036278">
    <property type="entry name" value="Sialidase_sf"/>
</dbReference>
<dbReference type="CDD" id="cd15482">
    <property type="entry name" value="Sialidase_non-viral"/>
    <property type="match status" value="1"/>
</dbReference>
<dbReference type="PANTHER" id="PTHR43752">
    <property type="entry name" value="BNR/ASP-BOX REPEAT FAMILY PROTEIN"/>
    <property type="match status" value="1"/>
</dbReference>
<dbReference type="GO" id="GO:0004308">
    <property type="term" value="F:exo-alpha-sialidase activity"/>
    <property type="evidence" value="ECO:0007669"/>
    <property type="project" value="UniProtKB-EC"/>
</dbReference>